<dbReference type="Pfam" id="PF13004">
    <property type="entry name" value="BACON"/>
    <property type="match status" value="1"/>
</dbReference>
<keyword evidence="1" id="KW-0732">Signal</keyword>
<dbReference type="Proteomes" id="UP000823604">
    <property type="component" value="Unassembled WGS sequence"/>
</dbReference>
<proteinExistence type="predicted"/>
<reference evidence="3" key="2">
    <citation type="journal article" date="2021" name="PeerJ">
        <title>Extensive microbial diversity within the chicken gut microbiome revealed by metagenomics and culture.</title>
        <authorList>
            <person name="Gilroy R."/>
            <person name="Ravi A."/>
            <person name="Getino M."/>
            <person name="Pursley I."/>
            <person name="Horton D.L."/>
            <person name="Alikhan N.F."/>
            <person name="Baker D."/>
            <person name="Gharbi K."/>
            <person name="Hall N."/>
            <person name="Watson M."/>
            <person name="Adriaenssens E.M."/>
            <person name="Foster-Nyarko E."/>
            <person name="Jarju S."/>
            <person name="Secka A."/>
            <person name="Antonio M."/>
            <person name="Oren A."/>
            <person name="Chaudhuri R.R."/>
            <person name="La Ragione R."/>
            <person name="Hildebrand F."/>
            <person name="Pallen M.J."/>
        </authorList>
    </citation>
    <scope>NUCLEOTIDE SEQUENCE</scope>
    <source>
        <strain evidence="3">B1-8020</strain>
    </source>
</reference>
<protein>
    <submittedName>
        <fullName evidence="3">BACON domain-containing protein</fullName>
    </submittedName>
</protein>
<dbReference type="EMBL" id="JADIMA010000032">
    <property type="protein sequence ID" value="MBO8472608.1"/>
    <property type="molecule type" value="Genomic_DNA"/>
</dbReference>
<evidence type="ECO:0000313" key="4">
    <source>
        <dbReference type="Proteomes" id="UP000823604"/>
    </source>
</evidence>
<comment type="caution">
    <text evidence="3">The sequence shown here is derived from an EMBL/GenBank/DDBJ whole genome shotgun (WGS) entry which is preliminary data.</text>
</comment>
<dbReference type="InterPro" id="IPR024361">
    <property type="entry name" value="BACON"/>
</dbReference>
<sequence length="267" mass="28987">MKNMIKSLAIVASLIFGMAFCAVSCQEEPVTGPAEFSIVDTNVEVPAEGGEFSVTYSLENPVLGEEIVPTCQDSWVSGFHTLKAYEITFTVTENMTGTPREAVVNVEYNGDTYSFTISQGAYATSTEAEGFQTALYYGMVPGSETVANYFIILTSNLDSGTKDVEYYAIDLYGSPWPEDSMDAIGIPTGTYSLDMENSLAAGTFAAENSYYFGYDENGELIDTQYFSSTGTLEVVRDGENYNLKLIVELADGLHSVTYSGPINLDVL</sequence>
<organism evidence="3 4">
    <name type="scientific">Candidatus Merdivivens pullicola</name>
    <dbReference type="NCBI Taxonomy" id="2840872"/>
    <lineage>
        <taxon>Bacteria</taxon>
        <taxon>Pseudomonadati</taxon>
        <taxon>Bacteroidota</taxon>
        <taxon>Bacteroidia</taxon>
        <taxon>Bacteroidales</taxon>
        <taxon>Muribaculaceae</taxon>
        <taxon>Muribaculaceae incertae sedis</taxon>
        <taxon>Candidatus Merdivivens</taxon>
    </lineage>
</organism>
<evidence type="ECO:0000256" key="1">
    <source>
        <dbReference type="SAM" id="SignalP"/>
    </source>
</evidence>
<dbReference type="Gene3D" id="2.60.40.10">
    <property type="entry name" value="Immunoglobulins"/>
    <property type="match status" value="1"/>
</dbReference>
<gene>
    <name evidence="3" type="ORF">IAB81_03135</name>
</gene>
<feature type="domain" description="BACON" evidence="2">
    <location>
        <begin position="70"/>
        <end position="119"/>
    </location>
</feature>
<name>A0A9D9NGU6_9BACT</name>
<feature type="signal peptide" evidence="1">
    <location>
        <begin position="1"/>
        <end position="21"/>
    </location>
</feature>
<dbReference type="AlphaFoldDB" id="A0A9D9NGU6"/>
<evidence type="ECO:0000259" key="2">
    <source>
        <dbReference type="Pfam" id="PF13004"/>
    </source>
</evidence>
<dbReference type="InterPro" id="IPR013783">
    <property type="entry name" value="Ig-like_fold"/>
</dbReference>
<feature type="chain" id="PRO_5038680552" evidence="1">
    <location>
        <begin position="22"/>
        <end position="267"/>
    </location>
</feature>
<evidence type="ECO:0000313" key="3">
    <source>
        <dbReference type="EMBL" id="MBO8472608.1"/>
    </source>
</evidence>
<reference evidence="3" key="1">
    <citation type="submission" date="2020-10" db="EMBL/GenBank/DDBJ databases">
        <authorList>
            <person name="Gilroy R."/>
        </authorList>
    </citation>
    <scope>NUCLEOTIDE SEQUENCE</scope>
    <source>
        <strain evidence="3">B1-8020</strain>
    </source>
</reference>
<accession>A0A9D9NGU6</accession>